<name>A0ABY9KXX8_9BACI</name>
<feature type="binding site" evidence="9">
    <location>
        <position position="141"/>
    </location>
    <ligand>
        <name>4-amino-2-methyl-5-(diphosphooxymethyl)pyrimidine</name>
        <dbReference type="ChEBI" id="CHEBI:57841"/>
    </ligand>
</feature>
<reference evidence="13" key="1">
    <citation type="submission" date="2023-06" db="EMBL/GenBank/DDBJ databases">
        <title>A Treasure from Seagulls: Isolation and Description of Aciduricobacillus qingdaonensis gen. nov., sp. nov., a Rare Obligately Uric Acid-utilizing Member in the Family Bacillaceae.</title>
        <authorList>
            <person name="Liu W."/>
            <person name="Wang B."/>
        </authorList>
    </citation>
    <scope>NUCLEOTIDE SEQUENCE</scope>
    <source>
        <strain evidence="13">44XB</strain>
    </source>
</reference>
<evidence type="ECO:0000256" key="10">
    <source>
        <dbReference type="RuleBase" id="RU003826"/>
    </source>
</evidence>
<comment type="pathway">
    <text evidence="1 9 11">Cofactor biosynthesis; thiamine diphosphate biosynthesis; thiamine phosphate from 4-amino-2-methyl-5-diphosphomethylpyrimidine and 4-methyl-5-(2-phosphoethyl)-thiazole: step 1/1.</text>
</comment>
<dbReference type="GO" id="GO:0004789">
    <property type="term" value="F:thiamine-phosphate diphosphorylase activity"/>
    <property type="evidence" value="ECO:0007669"/>
    <property type="project" value="UniProtKB-EC"/>
</dbReference>
<dbReference type="InterPro" id="IPR036206">
    <property type="entry name" value="ThiamineP_synth_sf"/>
</dbReference>
<dbReference type="EC" id="2.5.1.3" evidence="9"/>
<gene>
    <name evidence="9 13" type="primary">thiE</name>
    <name evidence="13" type="ORF">QR721_05050</name>
</gene>
<dbReference type="NCBIfam" id="TIGR00693">
    <property type="entry name" value="thiE"/>
    <property type="match status" value="1"/>
</dbReference>
<dbReference type="Pfam" id="PF02581">
    <property type="entry name" value="TMP-TENI"/>
    <property type="match status" value="1"/>
</dbReference>
<keyword evidence="5 9" id="KW-0784">Thiamine biosynthesis</keyword>
<evidence type="ECO:0000256" key="1">
    <source>
        <dbReference type="ARBA" id="ARBA00005165"/>
    </source>
</evidence>
<protein>
    <recommendedName>
        <fullName evidence="9">Thiamine-phosphate synthase</fullName>
        <shortName evidence="9">TP synthase</shortName>
        <shortName evidence="9">TPS</shortName>
        <ecNumber evidence="9">2.5.1.3</ecNumber>
    </recommendedName>
    <alternativeName>
        <fullName evidence="9">Thiamine-phosphate pyrophosphorylase</fullName>
        <shortName evidence="9">TMP pyrophosphorylase</shortName>
        <shortName evidence="9">TMP-PPase</shortName>
    </alternativeName>
</protein>
<evidence type="ECO:0000256" key="11">
    <source>
        <dbReference type="RuleBase" id="RU004253"/>
    </source>
</evidence>
<dbReference type="SUPFAM" id="SSF51391">
    <property type="entry name" value="Thiamin phosphate synthase"/>
    <property type="match status" value="1"/>
</dbReference>
<comment type="catalytic activity">
    <reaction evidence="7 9 10">
        <text>2-(2-carboxy-4-methylthiazol-5-yl)ethyl phosphate + 4-amino-2-methyl-5-(diphosphooxymethyl)pyrimidine + 2 H(+) = thiamine phosphate + CO2 + diphosphate</text>
        <dbReference type="Rhea" id="RHEA:47848"/>
        <dbReference type="ChEBI" id="CHEBI:15378"/>
        <dbReference type="ChEBI" id="CHEBI:16526"/>
        <dbReference type="ChEBI" id="CHEBI:33019"/>
        <dbReference type="ChEBI" id="CHEBI:37575"/>
        <dbReference type="ChEBI" id="CHEBI:57841"/>
        <dbReference type="ChEBI" id="CHEBI:62890"/>
        <dbReference type="EC" id="2.5.1.3"/>
    </reaction>
</comment>
<feature type="domain" description="Thiamine phosphate synthase/TenI" evidence="12">
    <location>
        <begin position="11"/>
        <end position="193"/>
    </location>
</feature>
<proteinExistence type="inferred from homology"/>
<feature type="binding site" evidence="9">
    <location>
        <begin position="138"/>
        <end position="140"/>
    </location>
    <ligand>
        <name>2-[(2R,5Z)-2-carboxy-4-methylthiazol-5(2H)-ylidene]ethyl phosphate</name>
        <dbReference type="ChEBI" id="CHEBI:62899"/>
    </ligand>
</feature>
<evidence type="ECO:0000256" key="2">
    <source>
        <dbReference type="ARBA" id="ARBA00022679"/>
    </source>
</evidence>
<keyword evidence="14" id="KW-1185">Reference proteome</keyword>
<comment type="catalytic activity">
    <reaction evidence="6 9 10">
        <text>4-methyl-5-(2-phosphooxyethyl)-thiazole + 4-amino-2-methyl-5-(diphosphooxymethyl)pyrimidine + H(+) = thiamine phosphate + diphosphate</text>
        <dbReference type="Rhea" id="RHEA:22328"/>
        <dbReference type="ChEBI" id="CHEBI:15378"/>
        <dbReference type="ChEBI" id="CHEBI:33019"/>
        <dbReference type="ChEBI" id="CHEBI:37575"/>
        <dbReference type="ChEBI" id="CHEBI:57841"/>
        <dbReference type="ChEBI" id="CHEBI:58296"/>
        <dbReference type="EC" id="2.5.1.3"/>
    </reaction>
</comment>
<keyword evidence="2 9" id="KW-0808">Transferase</keyword>
<evidence type="ECO:0000256" key="7">
    <source>
        <dbReference type="ARBA" id="ARBA00047851"/>
    </source>
</evidence>
<dbReference type="CDD" id="cd00564">
    <property type="entry name" value="TMP_TenI"/>
    <property type="match status" value="1"/>
</dbReference>
<accession>A0ABY9KXX8</accession>
<evidence type="ECO:0000256" key="8">
    <source>
        <dbReference type="ARBA" id="ARBA00047883"/>
    </source>
</evidence>
<keyword evidence="3 9" id="KW-0479">Metal-binding</keyword>
<dbReference type="Gene3D" id="3.20.20.70">
    <property type="entry name" value="Aldolase class I"/>
    <property type="match status" value="1"/>
</dbReference>
<feature type="binding site" evidence="9">
    <location>
        <position position="112"/>
    </location>
    <ligand>
        <name>4-amino-2-methyl-5-(diphosphooxymethyl)pyrimidine</name>
        <dbReference type="ChEBI" id="CHEBI:57841"/>
    </ligand>
</feature>
<comment type="similarity">
    <text evidence="9 10">Belongs to the thiamine-phosphate synthase family.</text>
</comment>
<dbReference type="InterPro" id="IPR013785">
    <property type="entry name" value="Aldolase_TIM"/>
</dbReference>
<keyword evidence="4 9" id="KW-0460">Magnesium</keyword>
<dbReference type="RefSeq" id="WP_348029367.1">
    <property type="nucleotide sequence ID" value="NZ_CP129113.1"/>
</dbReference>
<organism evidence="13 14">
    <name type="scientific">Aciduricibacillus chroicocephali</name>
    <dbReference type="NCBI Taxonomy" id="3054939"/>
    <lineage>
        <taxon>Bacteria</taxon>
        <taxon>Bacillati</taxon>
        <taxon>Bacillota</taxon>
        <taxon>Bacilli</taxon>
        <taxon>Bacillales</taxon>
        <taxon>Bacillaceae</taxon>
        <taxon>Aciduricibacillus</taxon>
    </lineage>
</organism>
<feature type="binding site" evidence="9">
    <location>
        <position position="170"/>
    </location>
    <ligand>
        <name>2-[(2R,5Z)-2-carboxy-4-methylthiazol-5(2H)-ylidene]ethyl phosphate</name>
        <dbReference type="ChEBI" id="CHEBI:62899"/>
    </ligand>
</feature>
<dbReference type="HAMAP" id="MF_00097">
    <property type="entry name" value="TMP_synthase"/>
    <property type="match status" value="1"/>
</dbReference>
<evidence type="ECO:0000259" key="12">
    <source>
        <dbReference type="Pfam" id="PF02581"/>
    </source>
</evidence>
<dbReference type="PANTHER" id="PTHR20857:SF15">
    <property type="entry name" value="THIAMINE-PHOSPHATE SYNTHASE"/>
    <property type="match status" value="1"/>
</dbReference>
<dbReference type="InterPro" id="IPR022998">
    <property type="entry name" value="ThiamineP_synth_TenI"/>
</dbReference>
<evidence type="ECO:0000256" key="3">
    <source>
        <dbReference type="ARBA" id="ARBA00022723"/>
    </source>
</evidence>
<comment type="function">
    <text evidence="9">Condenses 4-methyl-5-(beta-hydroxyethyl)thiazole monophosphate (THZ-P) and 2-methyl-4-amino-5-hydroxymethyl pyrimidine pyrophosphate (HMP-PP) to form thiamine monophosphate (TMP).</text>
</comment>
<dbReference type="EMBL" id="CP129113">
    <property type="protein sequence ID" value="WLV25576.1"/>
    <property type="molecule type" value="Genomic_DNA"/>
</dbReference>
<feature type="binding site" evidence="9">
    <location>
        <begin position="190"/>
        <end position="191"/>
    </location>
    <ligand>
        <name>2-[(2R,5Z)-2-carboxy-4-methylthiazol-5(2H)-ylidene]ethyl phosphate</name>
        <dbReference type="ChEBI" id="CHEBI:62899"/>
    </ligand>
</feature>
<feature type="binding site" evidence="9">
    <location>
        <position position="75"/>
    </location>
    <ligand>
        <name>Mg(2+)</name>
        <dbReference type="ChEBI" id="CHEBI:18420"/>
    </ligand>
</feature>
<evidence type="ECO:0000256" key="6">
    <source>
        <dbReference type="ARBA" id="ARBA00047334"/>
    </source>
</evidence>
<comment type="catalytic activity">
    <reaction evidence="8 9 10">
        <text>2-[(2R,5Z)-2-carboxy-4-methylthiazol-5(2H)-ylidene]ethyl phosphate + 4-amino-2-methyl-5-(diphosphooxymethyl)pyrimidine + 2 H(+) = thiamine phosphate + CO2 + diphosphate</text>
        <dbReference type="Rhea" id="RHEA:47844"/>
        <dbReference type="ChEBI" id="CHEBI:15378"/>
        <dbReference type="ChEBI" id="CHEBI:16526"/>
        <dbReference type="ChEBI" id="CHEBI:33019"/>
        <dbReference type="ChEBI" id="CHEBI:37575"/>
        <dbReference type="ChEBI" id="CHEBI:57841"/>
        <dbReference type="ChEBI" id="CHEBI:62899"/>
        <dbReference type="EC" id="2.5.1.3"/>
    </reaction>
</comment>
<dbReference type="Proteomes" id="UP001180087">
    <property type="component" value="Chromosome"/>
</dbReference>
<sequence>MIFDRKQLRKYFVMGSQNCVRAPGMLLEEAARSGITAFQFREKGPGSVFGGDKIRLGKRFRDICKRYNIPFIINDDIELIDFLEADGIHLGQQDAKADEIRAKYPDLIIGLSVSNMEEAKSPQIEYADYLGAGPVFWTATKVDAKQATGVEWIEQLRVLYPDKPIVGIGGIKPENAQSVLEAGADGVAIISAITRSKNVQETIDQL</sequence>
<feature type="binding site" evidence="9">
    <location>
        <begin position="39"/>
        <end position="43"/>
    </location>
    <ligand>
        <name>4-amino-2-methyl-5-(diphosphooxymethyl)pyrimidine</name>
        <dbReference type="ChEBI" id="CHEBI:57841"/>
    </ligand>
</feature>
<feature type="binding site" evidence="9">
    <location>
        <position position="74"/>
    </location>
    <ligand>
        <name>4-amino-2-methyl-5-(diphosphooxymethyl)pyrimidine</name>
        <dbReference type="ChEBI" id="CHEBI:57841"/>
    </ligand>
</feature>
<evidence type="ECO:0000256" key="4">
    <source>
        <dbReference type="ARBA" id="ARBA00022842"/>
    </source>
</evidence>
<comment type="cofactor">
    <cofactor evidence="9">
        <name>Mg(2+)</name>
        <dbReference type="ChEBI" id="CHEBI:18420"/>
    </cofactor>
    <text evidence="9">Binds 1 Mg(2+) ion per subunit.</text>
</comment>
<dbReference type="InterPro" id="IPR034291">
    <property type="entry name" value="TMP_synthase"/>
</dbReference>
<evidence type="ECO:0000256" key="5">
    <source>
        <dbReference type="ARBA" id="ARBA00022977"/>
    </source>
</evidence>
<dbReference type="PANTHER" id="PTHR20857">
    <property type="entry name" value="THIAMINE-PHOSPHATE PYROPHOSPHORYLASE"/>
    <property type="match status" value="1"/>
</dbReference>
<evidence type="ECO:0000256" key="9">
    <source>
        <dbReference type="HAMAP-Rule" id="MF_00097"/>
    </source>
</evidence>
<feature type="binding site" evidence="9">
    <location>
        <position position="94"/>
    </location>
    <ligand>
        <name>Mg(2+)</name>
        <dbReference type="ChEBI" id="CHEBI:18420"/>
    </ligand>
</feature>
<evidence type="ECO:0000313" key="13">
    <source>
        <dbReference type="EMBL" id="WLV25576.1"/>
    </source>
</evidence>
<evidence type="ECO:0000313" key="14">
    <source>
        <dbReference type="Proteomes" id="UP001180087"/>
    </source>
</evidence>